<evidence type="ECO:0000259" key="1">
    <source>
        <dbReference type="PROSITE" id="PS50878"/>
    </source>
</evidence>
<dbReference type="InterPro" id="IPR051320">
    <property type="entry name" value="Viral_Replic_Matur_Polypro"/>
</dbReference>
<dbReference type="VEuPathDB" id="VectorBase:LDEU014448"/>
<protein>
    <recommendedName>
        <fullName evidence="1">Reverse transcriptase domain-containing protein</fullName>
    </recommendedName>
</protein>
<accession>A0A443QCD1</accession>
<evidence type="ECO:0000313" key="3">
    <source>
        <dbReference type="Proteomes" id="UP000288716"/>
    </source>
</evidence>
<dbReference type="SUPFAM" id="SSF56672">
    <property type="entry name" value="DNA/RNA polymerases"/>
    <property type="match status" value="1"/>
</dbReference>
<dbReference type="Gene3D" id="3.10.10.10">
    <property type="entry name" value="HIV Type 1 Reverse Transcriptase, subunit A, domain 1"/>
    <property type="match status" value="1"/>
</dbReference>
<dbReference type="GO" id="GO:0071897">
    <property type="term" value="P:DNA biosynthetic process"/>
    <property type="evidence" value="ECO:0007669"/>
    <property type="project" value="UniProtKB-ARBA"/>
</dbReference>
<dbReference type="InterPro" id="IPR043502">
    <property type="entry name" value="DNA/RNA_pol_sf"/>
</dbReference>
<dbReference type="OrthoDB" id="6508513at2759"/>
<feature type="domain" description="Reverse transcriptase" evidence="1">
    <location>
        <begin position="1"/>
        <end position="106"/>
    </location>
</feature>
<comment type="caution">
    <text evidence="2">The sequence shown here is derived from an EMBL/GenBank/DDBJ whole genome shotgun (WGS) entry which is preliminary data.</text>
</comment>
<reference evidence="2 3" key="1">
    <citation type="journal article" date="2018" name="Gigascience">
        <title>Genomes of trombidid mites reveal novel predicted allergens and laterally-transferred genes associated with secondary metabolism.</title>
        <authorList>
            <person name="Dong X."/>
            <person name="Chaisiri K."/>
            <person name="Xia D."/>
            <person name="Armstrong S.D."/>
            <person name="Fang Y."/>
            <person name="Donnelly M.J."/>
            <person name="Kadowaki T."/>
            <person name="McGarry J.W."/>
            <person name="Darby A.C."/>
            <person name="Makepeace B.L."/>
        </authorList>
    </citation>
    <scope>NUCLEOTIDE SEQUENCE [LARGE SCALE GENOMIC DNA]</scope>
    <source>
        <strain evidence="2">UoL-UT</strain>
    </source>
</reference>
<gene>
    <name evidence="2" type="ORF">B4U80_08953</name>
</gene>
<name>A0A443QCD1_9ACAR</name>
<evidence type="ECO:0000313" key="2">
    <source>
        <dbReference type="EMBL" id="RWS00686.1"/>
    </source>
</evidence>
<dbReference type="Proteomes" id="UP000288716">
    <property type="component" value="Unassembled WGS sequence"/>
</dbReference>
<dbReference type="InterPro" id="IPR043128">
    <property type="entry name" value="Rev_trsase/Diguanyl_cyclase"/>
</dbReference>
<organism evidence="2 3">
    <name type="scientific">Leptotrombidium deliense</name>
    <dbReference type="NCBI Taxonomy" id="299467"/>
    <lineage>
        <taxon>Eukaryota</taxon>
        <taxon>Metazoa</taxon>
        <taxon>Ecdysozoa</taxon>
        <taxon>Arthropoda</taxon>
        <taxon>Chelicerata</taxon>
        <taxon>Arachnida</taxon>
        <taxon>Acari</taxon>
        <taxon>Acariformes</taxon>
        <taxon>Trombidiformes</taxon>
        <taxon>Prostigmata</taxon>
        <taxon>Anystina</taxon>
        <taxon>Parasitengona</taxon>
        <taxon>Trombiculoidea</taxon>
        <taxon>Trombiculidae</taxon>
        <taxon>Leptotrombidium</taxon>
    </lineage>
</organism>
<dbReference type="PANTHER" id="PTHR33064:SF37">
    <property type="entry name" value="RIBONUCLEASE H"/>
    <property type="match status" value="1"/>
</dbReference>
<proteinExistence type="predicted"/>
<dbReference type="Gene3D" id="3.30.70.270">
    <property type="match status" value="2"/>
</dbReference>
<dbReference type="PROSITE" id="PS50878">
    <property type="entry name" value="RT_POL"/>
    <property type="match status" value="1"/>
</dbReference>
<dbReference type="EMBL" id="NCKV01059235">
    <property type="protein sequence ID" value="RWS00686.1"/>
    <property type="molecule type" value="Genomic_DNA"/>
</dbReference>
<dbReference type="CDD" id="cd01647">
    <property type="entry name" value="RT_LTR"/>
    <property type="match status" value="1"/>
</dbReference>
<dbReference type="AlphaFoldDB" id="A0A443QCD1"/>
<feature type="non-terminal residue" evidence="2">
    <location>
        <position position="166"/>
    </location>
</feature>
<dbReference type="FunFam" id="3.30.70.270:FF:000003">
    <property type="entry name" value="Transposon Ty3-G Gag-Pol polyprotein"/>
    <property type="match status" value="1"/>
</dbReference>
<feature type="non-terminal residue" evidence="2">
    <location>
        <position position="1"/>
    </location>
</feature>
<sequence length="166" mass="19310">IIIKEGDRYKTAFITQDGLFHFKYMPFGMNKAPAIFQRTMDKVLSRIKWNKVVNYFDDSVVIGPTFEIFLENLDIVLTRFGEANLTIKPSKCYFAVQSIKFLGHVVDSEGIRMDPDKVEAVKNYPRPQTIRNVREFSGFTGFYRDFLPNYASIMQPLYKLTKKNAK</sequence>
<keyword evidence="3" id="KW-1185">Reference proteome</keyword>
<dbReference type="PANTHER" id="PTHR33064">
    <property type="entry name" value="POL PROTEIN"/>
    <property type="match status" value="1"/>
</dbReference>
<dbReference type="STRING" id="299467.A0A443QCD1"/>
<dbReference type="InterPro" id="IPR000477">
    <property type="entry name" value="RT_dom"/>
</dbReference>
<dbReference type="Pfam" id="PF00078">
    <property type="entry name" value="RVT_1"/>
    <property type="match status" value="1"/>
</dbReference>